<dbReference type="InterPro" id="IPR029069">
    <property type="entry name" value="HotDog_dom_sf"/>
</dbReference>
<evidence type="ECO:0000256" key="2">
    <source>
        <dbReference type="ARBA" id="ARBA00022801"/>
    </source>
</evidence>
<dbReference type="RefSeq" id="WP_055178434.1">
    <property type="nucleotide sequence ID" value="NZ_JAUSQY010000001.1"/>
</dbReference>
<dbReference type="InterPro" id="IPR003736">
    <property type="entry name" value="PAAI_dom"/>
</dbReference>
<reference evidence="4 5" key="1">
    <citation type="submission" date="2015-10" db="EMBL/GenBank/DDBJ databases">
        <title>Corynebacteirum lowii and Corynebacterium oculi species nova, derived from human clinical disease and and emended description of Corynebacterium mastiditis.</title>
        <authorList>
            <person name="Bernard K."/>
            <person name="Pacheco A.L."/>
            <person name="Mcdougall C."/>
            <person name="Burtx T."/>
            <person name="Weibe D."/>
            <person name="Tyler S."/>
            <person name="Olson A.B."/>
            <person name="Cnockaert M."/>
            <person name="Eguchi H."/>
            <person name="Kuwahara T."/>
            <person name="Nakayama-Imaohji H."/>
            <person name="Boudewijins M."/>
            <person name="Van Hoecke F."/>
            <person name="Bernier A.-M."/>
            <person name="Vandamme P."/>
        </authorList>
    </citation>
    <scope>NUCLEOTIDE SEQUENCE [LARGE SCALE GENOMIC DNA]</scope>
    <source>
        <strain evidence="4 5">NML 130206</strain>
    </source>
</reference>
<dbReference type="GO" id="GO:0005829">
    <property type="term" value="C:cytosol"/>
    <property type="evidence" value="ECO:0007669"/>
    <property type="project" value="TreeGrafter"/>
</dbReference>
<comment type="similarity">
    <text evidence="1">Belongs to the thioesterase PaaI family.</text>
</comment>
<keyword evidence="2 4" id="KW-0378">Hydrolase</keyword>
<proteinExistence type="inferred from homology"/>
<dbReference type="InterPro" id="IPR006683">
    <property type="entry name" value="Thioestr_dom"/>
</dbReference>
<dbReference type="Gene3D" id="3.10.129.10">
    <property type="entry name" value="Hotdog Thioesterase"/>
    <property type="match status" value="1"/>
</dbReference>
<dbReference type="PANTHER" id="PTHR43240">
    <property type="entry name" value="1,4-DIHYDROXY-2-NAPHTHOYL-COA THIOESTERASE 1"/>
    <property type="match status" value="1"/>
</dbReference>
<dbReference type="SUPFAM" id="SSF54637">
    <property type="entry name" value="Thioesterase/thiol ester dehydrase-isomerase"/>
    <property type="match status" value="1"/>
</dbReference>
<dbReference type="EC" id="3.1.2.-" evidence="4"/>
<dbReference type="PATRIC" id="fig|1544413.3.peg.1842"/>
<gene>
    <name evidence="4" type="ORF">Clow_01838</name>
</gene>
<accession>A0A0Q0UCQ9</accession>
<sequence length="145" mass="15447">MDFQQMMKQAAQEPLDAAALDQINAASQGAEAALGIRFTAVGPEEVCAELEVDDRHKQPMGLVHGGIYCLLTEGVGSMAALVSTEGRPVVGVNNSTDFIRSVSSGVVTARATAIQCGRRTQLWDVQMRQGDRLLARGTLRTMTVG</sequence>
<dbReference type="GO" id="GO:0061522">
    <property type="term" value="F:1,4-dihydroxy-2-naphthoyl-CoA thioesterase activity"/>
    <property type="evidence" value="ECO:0007669"/>
    <property type="project" value="TreeGrafter"/>
</dbReference>
<comment type="caution">
    <text evidence="4">The sequence shown here is derived from an EMBL/GenBank/DDBJ whole genome shotgun (WGS) entry which is preliminary data.</text>
</comment>
<feature type="domain" description="Thioesterase" evidence="3">
    <location>
        <begin position="60"/>
        <end position="134"/>
    </location>
</feature>
<dbReference type="EMBL" id="LKEV01000006">
    <property type="protein sequence ID" value="KQB85705.1"/>
    <property type="molecule type" value="Genomic_DNA"/>
</dbReference>
<organism evidence="4 5">
    <name type="scientific">Corynebacterium lowii</name>
    <dbReference type="NCBI Taxonomy" id="1544413"/>
    <lineage>
        <taxon>Bacteria</taxon>
        <taxon>Bacillati</taxon>
        <taxon>Actinomycetota</taxon>
        <taxon>Actinomycetes</taxon>
        <taxon>Mycobacteriales</taxon>
        <taxon>Corynebacteriaceae</taxon>
        <taxon>Corynebacterium</taxon>
    </lineage>
</organism>
<keyword evidence="5" id="KW-1185">Reference proteome</keyword>
<dbReference type="Pfam" id="PF03061">
    <property type="entry name" value="4HBT"/>
    <property type="match status" value="1"/>
</dbReference>
<dbReference type="STRING" id="1544413.Clow_01838"/>
<name>A0A0Q0UCQ9_9CORY</name>
<evidence type="ECO:0000259" key="3">
    <source>
        <dbReference type="Pfam" id="PF03061"/>
    </source>
</evidence>
<dbReference type="OrthoDB" id="9798208at2"/>
<evidence type="ECO:0000256" key="1">
    <source>
        <dbReference type="ARBA" id="ARBA00008324"/>
    </source>
</evidence>
<dbReference type="CDD" id="cd03443">
    <property type="entry name" value="PaaI_thioesterase"/>
    <property type="match status" value="1"/>
</dbReference>
<protein>
    <submittedName>
        <fullName evidence="4">Putative esterase</fullName>
        <ecNumber evidence="4">3.1.2.-</ecNumber>
    </submittedName>
</protein>
<dbReference type="Proteomes" id="UP000050488">
    <property type="component" value="Unassembled WGS sequence"/>
</dbReference>
<evidence type="ECO:0000313" key="4">
    <source>
        <dbReference type="EMBL" id="KQB85705.1"/>
    </source>
</evidence>
<dbReference type="PANTHER" id="PTHR43240:SF5">
    <property type="entry name" value="1,4-DIHYDROXY-2-NAPHTHOYL-COA THIOESTERASE 1"/>
    <property type="match status" value="1"/>
</dbReference>
<dbReference type="NCBIfam" id="TIGR00369">
    <property type="entry name" value="unchar_dom_1"/>
    <property type="match status" value="1"/>
</dbReference>
<dbReference type="AlphaFoldDB" id="A0A0Q0UCQ9"/>
<evidence type="ECO:0000313" key="5">
    <source>
        <dbReference type="Proteomes" id="UP000050488"/>
    </source>
</evidence>